<dbReference type="RefSeq" id="WP_007020070.1">
    <property type="nucleotide sequence ID" value="NZ_CH724125.1"/>
</dbReference>
<keyword evidence="1" id="KW-1133">Transmembrane helix</keyword>
<keyword evidence="1" id="KW-0812">Transmembrane</keyword>
<reference evidence="2 3" key="1">
    <citation type="submission" date="2006-02" db="EMBL/GenBank/DDBJ databases">
        <authorList>
            <person name="Pinhassi J."/>
            <person name="Pedros-Alio C."/>
            <person name="Ferriera S."/>
            <person name="Johnson J."/>
            <person name="Kravitz S."/>
            <person name="Halpern A."/>
            <person name="Remington K."/>
            <person name="Beeson K."/>
            <person name="Tran B."/>
            <person name="Rogers Y.-H."/>
            <person name="Friedman R."/>
            <person name="Venter J.C."/>
        </authorList>
    </citation>
    <scope>NUCLEOTIDE SEQUENCE [LARGE SCALE GENOMIC DNA]</scope>
    <source>
        <strain evidence="2 3">MED92</strain>
    </source>
</reference>
<proteinExistence type="predicted"/>
<evidence type="ECO:0000313" key="2">
    <source>
        <dbReference type="EMBL" id="EAR59500.1"/>
    </source>
</evidence>
<accession>A0A7U8GQU7</accession>
<keyword evidence="3" id="KW-1185">Reference proteome</keyword>
<evidence type="ECO:0000256" key="1">
    <source>
        <dbReference type="SAM" id="Phobius"/>
    </source>
</evidence>
<sequence length="176" mass="20025">MESSDSIKTGLIDKRIVIIEKVIPDDGRRESLWLISSIAIILFFAAITLHYNRADKVEPARHLELGITGKAVLTALRNAGDEIQFMMEQPDSFPSVKELIEAEVPPFVDNTGAFASYQWSILNNRCYLGTPADSDHPEFLLFADSDHPHIYWRYDRSTAVDCSTTTHWQSEQHHHD</sequence>
<comment type="caution">
    <text evidence="2">The sequence shown here is derived from an EMBL/GenBank/DDBJ whole genome shotgun (WGS) entry which is preliminary data.</text>
</comment>
<dbReference type="EMBL" id="AAOW01000048">
    <property type="protein sequence ID" value="EAR59500.1"/>
    <property type="molecule type" value="Genomic_DNA"/>
</dbReference>
<gene>
    <name evidence="2" type="ORF">MED92_11969</name>
</gene>
<feature type="transmembrane region" description="Helical" evidence="1">
    <location>
        <begin position="32"/>
        <end position="51"/>
    </location>
</feature>
<dbReference type="Proteomes" id="UP000002171">
    <property type="component" value="Unassembled WGS sequence"/>
</dbReference>
<dbReference type="Pfam" id="PF19659">
    <property type="entry name" value="DUF6162"/>
    <property type="match status" value="1"/>
</dbReference>
<protein>
    <submittedName>
        <fullName evidence="2">Uncharacterized protein</fullName>
    </submittedName>
</protein>
<dbReference type="InterPro" id="IPR046160">
    <property type="entry name" value="DUF6162"/>
</dbReference>
<evidence type="ECO:0000313" key="3">
    <source>
        <dbReference type="Proteomes" id="UP000002171"/>
    </source>
</evidence>
<dbReference type="OrthoDB" id="6120319at2"/>
<keyword evidence="1" id="KW-0472">Membrane</keyword>
<dbReference type="AlphaFoldDB" id="A0A7U8GQU7"/>
<organism evidence="2 3">
    <name type="scientific">Neptuniibacter caesariensis</name>
    <dbReference type="NCBI Taxonomy" id="207954"/>
    <lineage>
        <taxon>Bacteria</taxon>
        <taxon>Pseudomonadati</taxon>
        <taxon>Pseudomonadota</taxon>
        <taxon>Gammaproteobacteria</taxon>
        <taxon>Oceanospirillales</taxon>
        <taxon>Oceanospirillaceae</taxon>
        <taxon>Neptuniibacter</taxon>
    </lineage>
</organism>
<name>A0A7U8GQU7_NEPCE</name>